<dbReference type="InterPro" id="IPR000719">
    <property type="entry name" value="Prot_kinase_dom"/>
</dbReference>
<dbReference type="InterPro" id="IPR008271">
    <property type="entry name" value="Ser/Thr_kinase_AS"/>
</dbReference>
<dbReference type="PROSITE" id="PS00108">
    <property type="entry name" value="PROTEIN_KINASE_ST"/>
    <property type="match status" value="1"/>
</dbReference>
<dbReference type="GO" id="GO:0004674">
    <property type="term" value="F:protein serine/threonine kinase activity"/>
    <property type="evidence" value="ECO:0007669"/>
    <property type="project" value="TreeGrafter"/>
</dbReference>
<feature type="domain" description="Protein kinase" evidence="6">
    <location>
        <begin position="39"/>
        <end position="295"/>
    </location>
</feature>
<evidence type="ECO:0000256" key="3">
    <source>
        <dbReference type="ARBA" id="ARBA00022777"/>
    </source>
</evidence>
<dbReference type="EMBL" id="JARKIF010000002">
    <property type="protein sequence ID" value="KAJ7646736.1"/>
    <property type="molecule type" value="Genomic_DNA"/>
</dbReference>
<keyword evidence="3 7" id="KW-0418">Kinase</keyword>
<dbReference type="SMART" id="SM00220">
    <property type="entry name" value="S_TKc"/>
    <property type="match status" value="1"/>
</dbReference>
<evidence type="ECO:0000259" key="6">
    <source>
        <dbReference type="PROSITE" id="PS50011"/>
    </source>
</evidence>
<dbReference type="SUPFAM" id="SSF56112">
    <property type="entry name" value="Protein kinase-like (PK-like)"/>
    <property type="match status" value="1"/>
</dbReference>
<keyword evidence="4" id="KW-0067">ATP-binding</keyword>
<evidence type="ECO:0000256" key="1">
    <source>
        <dbReference type="ARBA" id="ARBA00022679"/>
    </source>
</evidence>
<evidence type="ECO:0000313" key="7">
    <source>
        <dbReference type="EMBL" id="KAJ7646736.1"/>
    </source>
</evidence>
<evidence type="ECO:0000256" key="4">
    <source>
        <dbReference type="ARBA" id="ARBA00022840"/>
    </source>
</evidence>
<gene>
    <name evidence="7" type="ORF">FB45DRAFT_733413</name>
</gene>
<dbReference type="InterPro" id="IPR001245">
    <property type="entry name" value="Ser-Thr/Tyr_kinase_cat_dom"/>
</dbReference>
<name>A0AAD7CE52_9AGAR</name>
<organism evidence="7 8">
    <name type="scientific">Roridomyces roridus</name>
    <dbReference type="NCBI Taxonomy" id="1738132"/>
    <lineage>
        <taxon>Eukaryota</taxon>
        <taxon>Fungi</taxon>
        <taxon>Dikarya</taxon>
        <taxon>Basidiomycota</taxon>
        <taxon>Agaricomycotina</taxon>
        <taxon>Agaricomycetes</taxon>
        <taxon>Agaricomycetidae</taxon>
        <taxon>Agaricales</taxon>
        <taxon>Marasmiineae</taxon>
        <taxon>Mycenaceae</taxon>
        <taxon>Roridomyces</taxon>
    </lineage>
</organism>
<feature type="non-terminal residue" evidence="7">
    <location>
        <position position="1"/>
    </location>
</feature>
<dbReference type="PROSITE" id="PS50011">
    <property type="entry name" value="PROTEIN_KINASE_DOM"/>
    <property type="match status" value="1"/>
</dbReference>
<dbReference type="PANTHER" id="PTHR44329">
    <property type="entry name" value="SERINE/THREONINE-PROTEIN KINASE TNNI3K-RELATED"/>
    <property type="match status" value="1"/>
</dbReference>
<evidence type="ECO:0000313" key="8">
    <source>
        <dbReference type="Proteomes" id="UP001221142"/>
    </source>
</evidence>
<keyword evidence="8" id="KW-1185">Reference proteome</keyword>
<evidence type="ECO:0000256" key="2">
    <source>
        <dbReference type="ARBA" id="ARBA00022741"/>
    </source>
</evidence>
<dbReference type="InterPro" id="IPR011009">
    <property type="entry name" value="Kinase-like_dom_sf"/>
</dbReference>
<keyword evidence="2" id="KW-0547">Nucleotide-binding</keyword>
<keyword evidence="1" id="KW-0808">Transferase</keyword>
<dbReference type="Proteomes" id="UP001221142">
    <property type="component" value="Unassembled WGS sequence"/>
</dbReference>
<dbReference type="PANTHER" id="PTHR44329:SF288">
    <property type="entry name" value="MITOGEN-ACTIVATED PROTEIN KINASE KINASE KINASE 20"/>
    <property type="match status" value="1"/>
</dbReference>
<comment type="caution">
    <text evidence="7">The sequence shown here is derived from an EMBL/GenBank/DDBJ whole genome shotgun (WGS) entry which is preliminary data.</text>
</comment>
<accession>A0AAD7CE52</accession>
<dbReference type="Pfam" id="PF07714">
    <property type="entry name" value="PK_Tyr_Ser-Thr"/>
    <property type="match status" value="1"/>
</dbReference>
<proteinExistence type="predicted"/>
<dbReference type="InterPro" id="IPR051681">
    <property type="entry name" value="Ser/Thr_Kinases-Pseudokinases"/>
</dbReference>
<dbReference type="AlphaFoldDB" id="A0AAD7CE52"/>
<feature type="region of interest" description="Disordered" evidence="5">
    <location>
        <begin position="344"/>
        <end position="374"/>
    </location>
</feature>
<dbReference type="Gene3D" id="1.10.510.10">
    <property type="entry name" value="Transferase(Phosphotransferase) domain 1"/>
    <property type="match status" value="1"/>
</dbReference>
<sequence length="374" mass="41673">LLDHDADIPPEDRCRIVKALIRLSNDSKLYPKCFLLTDLERERLVDGGSFSDVYQAYLRGQCVAVKMMRVFDQSDIDTAVKRFGREAIIWRQLSHPNLLPFYGLYKLRQRICLVSPWMENGHIHGFLKKHPCNRDRLLSLILDVARGLEHLHAMGIVHGDLKGDNIFVTPSLTACIADFGLSSITTSFRFTPSSQGRGGTVRYQAPELHRGGHNDLHSDIYSFACVVYQLLTGKAPFPDISFDGAVIIAVLEGCRPSRPPSCSSESDGLWALLQDCWQGTPAQRPTAAQIVQRLLGDEIGAADAQIRQNWDDLFTSKFRPRLLEQPFPSVVDFERMVFGTGLFISPTRSPANDGPSRGSTSSRCGKSRRAGDSP</sequence>
<dbReference type="GO" id="GO:0005524">
    <property type="term" value="F:ATP binding"/>
    <property type="evidence" value="ECO:0007669"/>
    <property type="project" value="UniProtKB-KW"/>
</dbReference>
<evidence type="ECO:0000256" key="5">
    <source>
        <dbReference type="SAM" id="MobiDB-lite"/>
    </source>
</evidence>
<reference evidence="7" key="1">
    <citation type="submission" date="2023-03" db="EMBL/GenBank/DDBJ databases">
        <title>Massive genome expansion in bonnet fungi (Mycena s.s.) driven by repeated elements and novel gene families across ecological guilds.</title>
        <authorList>
            <consortium name="Lawrence Berkeley National Laboratory"/>
            <person name="Harder C.B."/>
            <person name="Miyauchi S."/>
            <person name="Viragh M."/>
            <person name="Kuo A."/>
            <person name="Thoen E."/>
            <person name="Andreopoulos B."/>
            <person name="Lu D."/>
            <person name="Skrede I."/>
            <person name="Drula E."/>
            <person name="Henrissat B."/>
            <person name="Morin E."/>
            <person name="Kohler A."/>
            <person name="Barry K."/>
            <person name="LaButti K."/>
            <person name="Morin E."/>
            <person name="Salamov A."/>
            <person name="Lipzen A."/>
            <person name="Mereny Z."/>
            <person name="Hegedus B."/>
            <person name="Baldrian P."/>
            <person name="Stursova M."/>
            <person name="Weitz H."/>
            <person name="Taylor A."/>
            <person name="Grigoriev I.V."/>
            <person name="Nagy L.G."/>
            <person name="Martin F."/>
            <person name="Kauserud H."/>
        </authorList>
    </citation>
    <scope>NUCLEOTIDE SEQUENCE</scope>
    <source>
        <strain evidence="7">9284</strain>
    </source>
</reference>
<protein>
    <submittedName>
        <fullName evidence="7">Kinase-like domain-containing protein</fullName>
    </submittedName>
</protein>